<evidence type="ECO:0000256" key="6">
    <source>
        <dbReference type="ARBA" id="ARBA00022737"/>
    </source>
</evidence>
<evidence type="ECO:0000256" key="10">
    <source>
        <dbReference type="ARBA" id="ARBA00022989"/>
    </source>
</evidence>
<keyword evidence="10 14" id="KW-1133">Transmembrane helix</keyword>
<accession>A0A914Y1T8</accession>
<feature type="domain" description="ABC transmembrane type-1" evidence="16">
    <location>
        <begin position="49"/>
        <end position="133"/>
    </location>
</feature>
<keyword evidence="9" id="KW-1278">Translocase</keyword>
<dbReference type="SMART" id="SM00382">
    <property type="entry name" value="AAA"/>
    <property type="match status" value="2"/>
</dbReference>
<evidence type="ECO:0000259" key="16">
    <source>
        <dbReference type="PROSITE" id="PS50929"/>
    </source>
</evidence>
<comment type="similarity">
    <text evidence="2">Belongs to the ABC transporter superfamily. ABCB family. Multidrug resistance exporter (TC 3.A.1.201) subfamily.</text>
</comment>
<dbReference type="CDD" id="cd18578">
    <property type="entry name" value="ABC_6TM_Pgp_ABCB1_D2_like"/>
    <property type="match status" value="1"/>
</dbReference>
<dbReference type="Proteomes" id="UP000887577">
    <property type="component" value="Unplaced"/>
</dbReference>
<dbReference type="FunFam" id="3.40.50.300:FF:000479">
    <property type="entry name" value="Multidrug resistance protein 1A"/>
    <property type="match status" value="1"/>
</dbReference>
<dbReference type="GO" id="GO:0090374">
    <property type="term" value="P:oligopeptide export from mitochondrion"/>
    <property type="evidence" value="ECO:0007669"/>
    <property type="project" value="TreeGrafter"/>
</dbReference>
<dbReference type="PANTHER" id="PTHR43394">
    <property type="entry name" value="ATP-DEPENDENT PERMEASE MDL1, MITOCHONDRIAL"/>
    <property type="match status" value="1"/>
</dbReference>
<dbReference type="SUPFAM" id="SSF90123">
    <property type="entry name" value="ABC transporter transmembrane region"/>
    <property type="match status" value="2"/>
</dbReference>
<evidence type="ECO:0000313" key="17">
    <source>
        <dbReference type="Proteomes" id="UP000887577"/>
    </source>
</evidence>
<keyword evidence="5 14" id="KW-0812">Transmembrane</keyword>
<evidence type="ECO:0000256" key="4">
    <source>
        <dbReference type="ARBA" id="ARBA00022448"/>
    </source>
</evidence>
<evidence type="ECO:0000256" key="11">
    <source>
        <dbReference type="ARBA" id="ARBA00023136"/>
    </source>
</evidence>
<feature type="domain" description="ABC transporter" evidence="15">
    <location>
        <begin position="168"/>
        <end position="403"/>
    </location>
</feature>
<dbReference type="GO" id="GO:0016887">
    <property type="term" value="F:ATP hydrolysis activity"/>
    <property type="evidence" value="ECO:0007669"/>
    <property type="project" value="InterPro"/>
</dbReference>
<dbReference type="GO" id="GO:0008559">
    <property type="term" value="F:ABC-type xenobiotic transporter activity"/>
    <property type="evidence" value="ECO:0007669"/>
    <property type="project" value="UniProtKB-EC"/>
</dbReference>
<keyword evidence="8" id="KW-0067">ATP-binding</keyword>
<evidence type="ECO:0000256" key="5">
    <source>
        <dbReference type="ARBA" id="ARBA00022692"/>
    </source>
</evidence>
<comment type="catalytic activity">
    <reaction evidence="13">
        <text>ATP + H2O + xenobioticSide 1 = ADP + phosphate + xenobioticSide 2.</text>
        <dbReference type="EC" id="7.6.2.2"/>
    </reaction>
</comment>
<dbReference type="InterPro" id="IPR003439">
    <property type="entry name" value="ABC_transporter-like_ATP-bd"/>
</dbReference>
<keyword evidence="4" id="KW-0813">Transport</keyword>
<name>A0A914Y1T8_9BILA</name>
<evidence type="ECO:0000259" key="15">
    <source>
        <dbReference type="PROSITE" id="PS50893"/>
    </source>
</evidence>
<organism evidence="17 18">
    <name type="scientific">Panagrolaimus superbus</name>
    <dbReference type="NCBI Taxonomy" id="310955"/>
    <lineage>
        <taxon>Eukaryota</taxon>
        <taxon>Metazoa</taxon>
        <taxon>Ecdysozoa</taxon>
        <taxon>Nematoda</taxon>
        <taxon>Chromadorea</taxon>
        <taxon>Rhabditida</taxon>
        <taxon>Tylenchina</taxon>
        <taxon>Panagrolaimomorpha</taxon>
        <taxon>Panagrolaimoidea</taxon>
        <taxon>Panagrolaimidae</taxon>
        <taxon>Panagrolaimus</taxon>
    </lineage>
</organism>
<dbReference type="EC" id="7.6.2.2" evidence="3"/>
<feature type="domain" description="ABC transmembrane type-1" evidence="16">
    <location>
        <begin position="466"/>
        <end position="751"/>
    </location>
</feature>
<keyword evidence="6" id="KW-0677">Repeat</keyword>
<keyword evidence="11 14" id="KW-0472">Membrane</keyword>
<feature type="transmembrane region" description="Helical" evidence="14">
    <location>
        <begin position="31"/>
        <end position="50"/>
    </location>
</feature>
<keyword evidence="12" id="KW-0325">Glycoprotein</keyword>
<evidence type="ECO:0000256" key="9">
    <source>
        <dbReference type="ARBA" id="ARBA00022967"/>
    </source>
</evidence>
<proteinExistence type="inferred from homology"/>
<evidence type="ECO:0000313" key="18">
    <source>
        <dbReference type="WBParaSite" id="PSU_v2.g12746.t1"/>
    </source>
</evidence>
<dbReference type="CDD" id="cd03249">
    <property type="entry name" value="ABC_MTABC3_MDL1_MDL2"/>
    <property type="match status" value="2"/>
</dbReference>
<dbReference type="GO" id="GO:0005743">
    <property type="term" value="C:mitochondrial inner membrane"/>
    <property type="evidence" value="ECO:0007669"/>
    <property type="project" value="TreeGrafter"/>
</dbReference>
<dbReference type="PANTHER" id="PTHR43394:SF18">
    <property type="entry name" value="ABC TRANSPORTER B FAMILY MEMBER 11-LIKE"/>
    <property type="match status" value="1"/>
</dbReference>
<keyword evidence="17" id="KW-1185">Reference proteome</keyword>
<reference evidence="18" key="1">
    <citation type="submission" date="2022-11" db="UniProtKB">
        <authorList>
            <consortium name="WormBaseParasite"/>
        </authorList>
    </citation>
    <scope>IDENTIFICATION</scope>
</reference>
<feature type="transmembrane region" description="Helical" evidence="14">
    <location>
        <begin position="608"/>
        <end position="630"/>
    </location>
</feature>
<dbReference type="SUPFAM" id="SSF52540">
    <property type="entry name" value="P-loop containing nucleoside triphosphate hydrolases"/>
    <property type="match status" value="2"/>
</dbReference>
<dbReference type="GO" id="GO:0005524">
    <property type="term" value="F:ATP binding"/>
    <property type="evidence" value="ECO:0007669"/>
    <property type="project" value="UniProtKB-KW"/>
</dbReference>
<evidence type="ECO:0000256" key="1">
    <source>
        <dbReference type="ARBA" id="ARBA00004141"/>
    </source>
</evidence>
<evidence type="ECO:0000256" key="8">
    <source>
        <dbReference type="ARBA" id="ARBA00022840"/>
    </source>
</evidence>
<dbReference type="InterPro" id="IPR017871">
    <property type="entry name" value="ABC_transporter-like_CS"/>
</dbReference>
<dbReference type="PROSITE" id="PS50893">
    <property type="entry name" value="ABC_TRANSPORTER_2"/>
    <property type="match status" value="2"/>
</dbReference>
<evidence type="ECO:0000256" key="12">
    <source>
        <dbReference type="ARBA" id="ARBA00023180"/>
    </source>
</evidence>
<feature type="transmembrane region" description="Helical" evidence="14">
    <location>
        <begin position="691"/>
        <end position="715"/>
    </location>
</feature>
<dbReference type="WBParaSite" id="PSU_v2.g12746.t1">
    <property type="protein sequence ID" value="PSU_v2.g12746.t1"/>
    <property type="gene ID" value="PSU_v2.g12746"/>
</dbReference>
<dbReference type="InterPro" id="IPR011527">
    <property type="entry name" value="ABC1_TM_dom"/>
</dbReference>
<dbReference type="Gene3D" id="3.40.50.300">
    <property type="entry name" value="P-loop containing nucleotide triphosphate hydrolases"/>
    <property type="match status" value="2"/>
</dbReference>
<keyword evidence="7" id="KW-0547">Nucleotide-binding</keyword>
<dbReference type="InterPro" id="IPR027417">
    <property type="entry name" value="P-loop_NTPase"/>
</dbReference>
<feature type="transmembrane region" description="Helical" evidence="14">
    <location>
        <begin position="70"/>
        <end position="98"/>
    </location>
</feature>
<dbReference type="InterPro" id="IPR003593">
    <property type="entry name" value="AAA+_ATPase"/>
</dbReference>
<feature type="domain" description="ABC transporter" evidence="15">
    <location>
        <begin position="784"/>
        <end position="1020"/>
    </location>
</feature>
<feature type="transmembrane region" description="Helical" evidence="14">
    <location>
        <begin position="504"/>
        <end position="522"/>
    </location>
</feature>
<dbReference type="FunFam" id="3.40.50.300:FF:001797">
    <property type="entry name" value="ABC transporter, putative"/>
    <property type="match status" value="1"/>
</dbReference>
<evidence type="ECO:0000256" key="7">
    <source>
        <dbReference type="ARBA" id="ARBA00022741"/>
    </source>
</evidence>
<sequence length="1024" mass="112876">MEWYNSHQTGALTQKMTAVFDQLKDGISDKIGFVCHSVTSLLCGIAIAFYMNYQQCLKKAQEAGIRKSAIVAASSASFSLFMNISMGIAFYVGTILVFRGEMESGKVFSIFWAIMLGATRVGQCIPVIDSILAAKVAASEIFNIIDSKSRLKSNLKSGKKLNKINGNIQFKDIHFSYPSRPTVKILNGITFDVKAGQKVALVGHSGCGKSTIFQLIMNFYDPLNGYITVDDIPISDLNTPWLRESFGVVPQEPAIFDGSIEENLKLGRDISFKDIEAACQIANAMEFINKLPHGFQTVISEGGIKLSGGQKQRLCIARALVSNPSILLFDEATSALDYESERLVQEAIDRASQARTSITIAHRLSTIKNADKIIVIEKGAVVEEGTHDKLVKLDGVYANLVAGQTITRINKSATAQDDLYKPIERLKEDSRHFVISNTKLVEASSAVSQSDILQYGRAEIKYFIPGFIYSVITGCRYPLSAILMGQMYLILAMSNYHKAEEDCLWIAISFLILGVVSCYTCYKAGYSFGLGAEKLAGRMRLDVLNNIIHQDGYYFDKSSHTCGILTARLATDPRNVQVVLGPKLSEVLQGITSLITGILLAIYWSPTFAANCLVIIIIFVGAQMSMTKLIKTQNQKEKHLADEATKIAFEAVENVSTVQTFMLQNILHNKYCKALRQYYCRSLTTGFFQSFIYGMSLAFPGLNFAIAYSCGIYYVKAGSTTPQIIFQCIEALNVASIVILQSTKYLPEYILAKLSAETILEMLATTPRINFYPNKNTSNLSGSVDFKSVTFSYPTVENRVILNSLSFSVPLGKTIALVGPSGSGKSTVVQLINRFYDVTNGYIKADDINAYELNVSTLRDLSAVVEQEASLFNLSIKDNIAYGTKNIPFSKIKDAARLSNIDSFIESLPERYDTFIGAKGLQLSGGQRQRIAIARAIVRDPKLLILDEATSALDTKSEKMVQEALNNACDGRTCITIAHRLSTIQNADTIIVIHDGTVLEIGNHKSLMSQNGLYQRMIQKQHED</sequence>
<comment type="subcellular location">
    <subcellularLocation>
        <location evidence="1">Membrane</location>
        <topology evidence="1">Multi-pass membrane protein</topology>
    </subcellularLocation>
</comment>
<dbReference type="Gene3D" id="1.20.1560.10">
    <property type="entry name" value="ABC transporter type 1, transmembrane domain"/>
    <property type="match status" value="3"/>
</dbReference>
<evidence type="ECO:0000256" key="13">
    <source>
        <dbReference type="ARBA" id="ARBA00034018"/>
    </source>
</evidence>
<dbReference type="GO" id="GO:0015421">
    <property type="term" value="F:ABC-type oligopeptide transporter activity"/>
    <property type="evidence" value="ECO:0007669"/>
    <property type="project" value="TreeGrafter"/>
</dbReference>
<dbReference type="PROSITE" id="PS50929">
    <property type="entry name" value="ABC_TM1F"/>
    <property type="match status" value="2"/>
</dbReference>
<feature type="transmembrane region" description="Helical" evidence="14">
    <location>
        <begin position="462"/>
        <end position="484"/>
    </location>
</feature>
<evidence type="ECO:0000256" key="3">
    <source>
        <dbReference type="ARBA" id="ARBA00012191"/>
    </source>
</evidence>
<dbReference type="InterPro" id="IPR039421">
    <property type="entry name" value="Type_1_exporter"/>
</dbReference>
<dbReference type="AlphaFoldDB" id="A0A914Y1T8"/>
<evidence type="ECO:0000256" key="14">
    <source>
        <dbReference type="SAM" id="Phobius"/>
    </source>
</evidence>
<dbReference type="Pfam" id="PF00005">
    <property type="entry name" value="ABC_tran"/>
    <property type="match status" value="2"/>
</dbReference>
<dbReference type="InterPro" id="IPR036640">
    <property type="entry name" value="ABC1_TM_sf"/>
</dbReference>
<dbReference type="Pfam" id="PF00664">
    <property type="entry name" value="ABC_membrane"/>
    <property type="match status" value="2"/>
</dbReference>
<evidence type="ECO:0000256" key="2">
    <source>
        <dbReference type="ARBA" id="ARBA00007577"/>
    </source>
</evidence>
<protein>
    <recommendedName>
        <fullName evidence="3">ABC-type xenobiotic transporter</fullName>
        <ecNumber evidence="3">7.6.2.2</ecNumber>
    </recommendedName>
</protein>
<dbReference type="PROSITE" id="PS00211">
    <property type="entry name" value="ABC_TRANSPORTER_1"/>
    <property type="match status" value="2"/>
</dbReference>